<evidence type="ECO:0000259" key="2">
    <source>
        <dbReference type="Pfam" id="PF13638"/>
    </source>
</evidence>
<dbReference type="EMBL" id="CAEQ01001955">
    <property type="protein sequence ID" value="CCD15563.1"/>
    <property type="molecule type" value="Genomic_DNA"/>
</dbReference>
<feature type="domain" description="PIN" evidence="2">
    <location>
        <begin position="359"/>
        <end position="487"/>
    </location>
</feature>
<dbReference type="InterPro" id="IPR002716">
    <property type="entry name" value="PIN_dom"/>
</dbReference>
<dbReference type="Gene3D" id="3.40.50.1010">
    <property type="entry name" value="5'-nuclease"/>
    <property type="match status" value="1"/>
</dbReference>
<name>F9WE57_TRYCI</name>
<protein>
    <submittedName>
        <fullName evidence="3">WGS project CAEQ00000000 data, annotated contig 244</fullName>
    </submittedName>
</protein>
<keyword evidence="4" id="KW-1185">Reference proteome</keyword>
<dbReference type="Pfam" id="PF13638">
    <property type="entry name" value="PIN_4"/>
    <property type="match status" value="1"/>
</dbReference>
<reference evidence="3 4" key="2">
    <citation type="journal article" date="2012" name="Proc. Natl. Acad. Sci. U.S.A.">
        <title>Antigenic diversity is generated by distinct evolutionary mechanisms in African trypanosome species.</title>
        <authorList>
            <person name="Jackson A.P."/>
            <person name="Berry A."/>
            <person name="Aslett M."/>
            <person name="Allison H.C."/>
            <person name="Burton P."/>
            <person name="Vavrova-Anderson J."/>
            <person name="Brown R."/>
            <person name="Browne H."/>
            <person name="Corton N."/>
            <person name="Hauser H."/>
            <person name="Gamble J."/>
            <person name="Gilderthorp R."/>
            <person name="Marcello L."/>
            <person name="McQuillan J."/>
            <person name="Otto T.D."/>
            <person name="Quail M.A."/>
            <person name="Sanders M.J."/>
            <person name="van Tonder A."/>
            <person name="Ginger M.L."/>
            <person name="Field M.C."/>
            <person name="Barry J.D."/>
            <person name="Hertz-Fowler C."/>
            <person name="Berriman M."/>
        </authorList>
    </citation>
    <scope>NUCLEOTIDE SEQUENCE [LARGE SCALE GENOMIC DNA]</scope>
    <source>
        <strain evidence="3 4">IL3000</strain>
    </source>
</reference>
<feature type="region of interest" description="Disordered" evidence="1">
    <location>
        <begin position="173"/>
        <end position="232"/>
    </location>
</feature>
<dbReference type="AlphaFoldDB" id="F9WE57"/>
<sequence length="506" mass="54502">MRPGPGCWGEISRNENVQCTVVEQSLLTLRTYSLYCEAANQGPGLSGVPLQQSPNAIAASVLVHSYRVDEQGQRLVSASSSTAPQRYPAQSPQQGGGRKQRQADEKRRMVGPVGTEAGGRGGLSTVAGRKRSADGLMMQAQGKKQRAAWGDTDPADRGGGFGTSASVGCITSNINPPPSIPPAAVSRPGGSRARAQRTAFSPPAATAVRKSRKTTPGGKSAAAASVDVHENASKSEELWQHLERYCADGHQQAAKPPKLFREGGASTLISNRIPSRENIRCTVNLFGENERCRGTQGQDMPPAENTALQGTPAPFSIPSDVTSYNSRMNPPASSGVNMLPTMPLISPTQYAVRDPPVHVVLDTCSLLKADSDIMDRIAAHGVVCVPCGVIAELDRWNHVKGRRKNNKYSSNGISGVTARHIRDWITQAVKTHKAARIQRNCEVHDAYDRKVTTADDAILGFAVYLLKEEKLPVTFVTEDKFLQLKAVFELNGNSHTLKDLLEQRGW</sequence>
<organism evidence="3 4">
    <name type="scientific">Trypanosoma congolense (strain IL3000)</name>
    <dbReference type="NCBI Taxonomy" id="1068625"/>
    <lineage>
        <taxon>Eukaryota</taxon>
        <taxon>Discoba</taxon>
        <taxon>Euglenozoa</taxon>
        <taxon>Kinetoplastea</taxon>
        <taxon>Metakinetoplastina</taxon>
        <taxon>Trypanosomatida</taxon>
        <taxon>Trypanosomatidae</taxon>
        <taxon>Trypanosoma</taxon>
        <taxon>Nannomonas</taxon>
    </lineage>
</organism>
<dbReference type="VEuPathDB" id="TriTrypDB:TcIL3000_0_06440"/>
<feature type="region of interest" description="Disordered" evidence="1">
    <location>
        <begin position="73"/>
        <end position="126"/>
    </location>
</feature>
<accession>F9WE57</accession>
<gene>
    <name evidence="3" type="ORF">TCIL3000_0_06440</name>
</gene>
<proteinExistence type="predicted"/>
<feature type="compositionally biased region" description="Polar residues" evidence="1">
    <location>
        <begin position="74"/>
        <end position="93"/>
    </location>
</feature>
<evidence type="ECO:0000313" key="3">
    <source>
        <dbReference type="EMBL" id="CCD15563.1"/>
    </source>
</evidence>
<evidence type="ECO:0000256" key="1">
    <source>
        <dbReference type="SAM" id="MobiDB-lite"/>
    </source>
</evidence>
<dbReference type="Proteomes" id="UP000000702">
    <property type="component" value="Unassembled WGS sequence"/>
</dbReference>
<evidence type="ECO:0000313" key="4">
    <source>
        <dbReference type="Proteomes" id="UP000000702"/>
    </source>
</evidence>
<reference evidence="4" key="1">
    <citation type="submission" date="2011-07" db="EMBL/GenBank/DDBJ databases">
        <title>Divergent evolution of antigenic variation in African trypanosomes.</title>
        <authorList>
            <person name="Jackson A.P."/>
            <person name="Berry A."/>
            <person name="Allison H.C."/>
            <person name="Burton P."/>
            <person name="Anderson J."/>
            <person name="Aslett M."/>
            <person name="Brown R."/>
            <person name="Corton N."/>
            <person name="Harris D."/>
            <person name="Hauser H."/>
            <person name="Gamble J."/>
            <person name="Gilderthorp R."/>
            <person name="McQuillan J."/>
            <person name="Quail M.A."/>
            <person name="Sanders M."/>
            <person name="Van Tonder A."/>
            <person name="Ginger M.L."/>
            <person name="Donelson J.E."/>
            <person name="Field M.C."/>
            <person name="Barry J.D."/>
            <person name="Berriman M."/>
            <person name="Hertz-Fowler C."/>
        </authorList>
    </citation>
    <scope>NUCLEOTIDE SEQUENCE [LARGE SCALE GENOMIC DNA]</scope>
    <source>
        <strain evidence="4">IL3000</strain>
    </source>
</reference>
<comment type="caution">
    <text evidence="3">The sequence shown here is derived from an EMBL/GenBank/DDBJ whole genome shotgun (WGS) entry which is preliminary data.</text>
</comment>